<feature type="compositionally biased region" description="Polar residues" evidence="3">
    <location>
        <begin position="1041"/>
        <end position="1054"/>
    </location>
</feature>
<feature type="compositionally biased region" description="Low complexity" evidence="3">
    <location>
        <begin position="471"/>
        <end position="483"/>
    </location>
</feature>
<feature type="coiled-coil region" evidence="2">
    <location>
        <begin position="784"/>
        <end position="811"/>
    </location>
</feature>
<dbReference type="InterPro" id="IPR018034">
    <property type="entry name" value="Kri1"/>
</dbReference>
<keyword evidence="2" id="KW-0175">Coiled coil</keyword>
<feature type="compositionally biased region" description="Acidic residues" evidence="3">
    <location>
        <begin position="523"/>
        <end position="538"/>
    </location>
</feature>
<feature type="compositionally biased region" description="Low complexity" evidence="3">
    <location>
        <begin position="957"/>
        <end position="980"/>
    </location>
</feature>
<dbReference type="VEuPathDB" id="TriTrypDB:LdBPK_351110.1"/>
<dbReference type="PANTHER" id="PTHR14490">
    <property type="entry name" value="ZINC FINGER, ZZ TYPE"/>
    <property type="match status" value="1"/>
</dbReference>
<evidence type="ECO:0000256" key="1">
    <source>
        <dbReference type="ARBA" id="ARBA00007473"/>
    </source>
</evidence>
<dbReference type="EMBL" id="RHLC01000003">
    <property type="protein sequence ID" value="TPP44383.1"/>
    <property type="molecule type" value="Genomic_DNA"/>
</dbReference>
<evidence type="ECO:0000313" key="6">
    <source>
        <dbReference type="Proteomes" id="UP000318447"/>
    </source>
</evidence>
<dbReference type="VEuPathDB" id="TriTrypDB:LDHU3_35.1420"/>
<feature type="region of interest" description="Disordered" evidence="3">
    <location>
        <begin position="1167"/>
        <end position="1201"/>
    </location>
</feature>
<comment type="similarity">
    <text evidence="1">Belongs to the KRI1 family.</text>
</comment>
<feature type="compositionally biased region" description="Basic and acidic residues" evidence="3">
    <location>
        <begin position="385"/>
        <end position="398"/>
    </location>
</feature>
<feature type="region of interest" description="Disordered" evidence="3">
    <location>
        <begin position="928"/>
        <end position="1087"/>
    </location>
</feature>
<dbReference type="Pfam" id="PF12936">
    <property type="entry name" value="Kri1_C"/>
    <property type="match status" value="1"/>
</dbReference>
<feature type="region of interest" description="Disordered" evidence="3">
    <location>
        <begin position="872"/>
        <end position="916"/>
    </location>
</feature>
<feature type="region of interest" description="Disordered" evidence="3">
    <location>
        <begin position="471"/>
        <end position="491"/>
    </location>
</feature>
<feature type="region of interest" description="Disordered" evidence="3">
    <location>
        <begin position="430"/>
        <end position="459"/>
    </location>
</feature>
<feature type="compositionally biased region" description="Low complexity" evidence="3">
    <location>
        <begin position="1011"/>
        <end position="1026"/>
    </location>
</feature>
<feature type="region of interest" description="Disordered" evidence="3">
    <location>
        <begin position="370"/>
        <end position="398"/>
    </location>
</feature>
<feature type="compositionally biased region" description="Polar residues" evidence="3">
    <location>
        <begin position="1117"/>
        <end position="1130"/>
    </location>
</feature>
<feature type="region of interest" description="Disordered" evidence="3">
    <location>
        <begin position="282"/>
        <end position="313"/>
    </location>
</feature>
<feature type="region of interest" description="Disordered" evidence="3">
    <location>
        <begin position="509"/>
        <end position="541"/>
    </location>
</feature>
<feature type="compositionally biased region" description="Basic and acidic residues" evidence="3">
    <location>
        <begin position="112"/>
        <end position="123"/>
    </location>
</feature>
<feature type="compositionally biased region" description="Polar residues" evidence="3">
    <location>
        <begin position="1"/>
        <end position="10"/>
    </location>
</feature>
<evidence type="ECO:0000259" key="4">
    <source>
        <dbReference type="Pfam" id="PF12936"/>
    </source>
</evidence>
<feature type="compositionally biased region" description="Polar residues" evidence="3">
    <location>
        <begin position="989"/>
        <end position="1002"/>
    </location>
</feature>
<dbReference type="InterPro" id="IPR024626">
    <property type="entry name" value="Kri1-like_C"/>
</dbReference>
<feature type="region of interest" description="Disordered" evidence="3">
    <location>
        <begin position="228"/>
        <end position="252"/>
    </location>
</feature>
<feature type="compositionally biased region" description="Polar residues" evidence="3">
    <location>
        <begin position="901"/>
        <end position="911"/>
    </location>
</feature>
<dbReference type="VEuPathDB" id="TriTrypDB:LDHU3_35.1410"/>
<feature type="region of interest" description="Disordered" evidence="3">
    <location>
        <begin position="1420"/>
        <end position="1455"/>
    </location>
</feature>
<accession>A0A504X7N6</accession>
<feature type="compositionally biased region" description="Basic and acidic residues" evidence="3">
    <location>
        <begin position="29"/>
        <end position="62"/>
    </location>
</feature>
<feature type="region of interest" description="Disordered" evidence="3">
    <location>
        <begin position="571"/>
        <end position="631"/>
    </location>
</feature>
<dbReference type="VEuPathDB" id="TriTrypDB:LdBPK_351100.1"/>
<feature type="compositionally biased region" description="Basic residues" evidence="3">
    <location>
        <begin position="509"/>
        <end position="518"/>
    </location>
</feature>
<feature type="region of interest" description="Disordered" evidence="3">
    <location>
        <begin position="1518"/>
        <end position="1562"/>
    </location>
</feature>
<dbReference type="VEuPathDB" id="TriTrypDB:LdCL_350015900"/>
<gene>
    <name evidence="5" type="ORF">CGC21_6080</name>
</gene>
<feature type="compositionally biased region" description="Acidic residues" evidence="3">
    <location>
        <begin position="230"/>
        <end position="252"/>
    </location>
</feature>
<feature type="compositionally biased region" description="Polar residues" evidence="3">
    <location>
        <begin position="1422"/>
        <end position="1453"/>
    </location>
</feature>
<comment type="caution">
    <text evidence="5">The sequence shown here is derived from an EMBL/GenBank/DDBJ whole genome shotgun (WGS) entry which is preliminary data.</text>
</comment>
<evidence type="ECO:0000256" key="3">
    <source>
        <dbReference type="SAM" id="MobiDB-lite"/>
    </source>
</evidence>
<evidence type="ECO:0000256" key="2">
    <source>
        <dbReference type="SAM" id="Coils"/>
    </source>
</evidence>
<organism evidence="5 6">
    <name type="scientific">Leishmania donovani</name>
    <dbReference type="NCBI Taxonomy" id="5661"/>
    <lineage>
        <taxon>Eukaryota</taxon>
        <taxon>Discoba</taxon>
        <taxon>Euglenozoa</taxon>
        <taxon>Kinetoplastea</taxon>
        <taxon>Metakinetoplastina</taxon>
        <taxon>Trypanosomatida</taxon>
        <taxon>Trypanosomatidae</taxon>
        <taxon>Leishmaniinae</taxon>
        <taxon>Leishmania</taxon>
    </lineage>
</organism>
<protein>
    <submittedName>
        <fullName evidence="5">KRI1-like family protein</fullName>
    </submittedName>
</protein>
<feature type="compositionally biased region" description="Polar residues" evidence="3">
    <location>
        <begin position="75"/>
        <end position="86"/>
    </location>
</feature>
<dbReference type="Pfam" id="PF05178">
    <property type="entry name" value="Kri1"/>
    <property type="match status" value="1"/>
</dbReference>
<feature type="region of interest" description="Disordered" evidence="3">
    <location>
        <begin position="1"/>
        <end position="189"/>
    </location>
</feature>
<name>A0A504X7N6_LEIDO</name>
<evidence type="ECO:0000313" key="5">
    <source>
        <dbReference type="EMBL" id="TPP44383.1"/>
    </source>
</evidence>
<dbReference type="GO" id="GO:0030686">
    <property type="term" value="C:90S preribosome"/>
    <property type="evidence" value="ECO:0007669"/>
    <property type="project" value="TreeGrafter"/>
</dbReference>
<proteinExistence type="inferred from homology"/>
<feature type="compositionally biased region" description="Low complexity" evidence="3">
    <location>
        <begin position="1174"/>
        <end position="1196"/>
    </location>
</feature>
<dbReference type="GO" id="GO:0000447">
    <property type="term" value="P:endonucleolytic cleavage in ITS1 to separate SSU-rRNA from 5.8S rRNA and LSU-rRNA from tricistronic rRNA transcript (SSU-rRNA, 5.8S rRNA, LSU-rRNA)"/>
    <property type="evidence" value="ECO:0007669"/>
    <property type="project" value="TreeGrafter"/>
</dbReference>
<feature type="domain" description="Kri1-like C-terminal" evidence="4">
    <location>
        <begin position="798"/>
        <end position="884"/>
    </location>
</feature>
<feature type="compositionally biased region" description="Basic and acidic residues" evidence="3">
    <location>
        <begin position="448"/>
        <end position="459"/>
    </location>
</feature>
<dbReference type="PANTHER" id="PTHR14490:SF5">
    <property type="entry name" value="PROTEIN KRI1 HOMOLOG"/>
    <property type="match status" value="1"/>
</dbReference>
<feature type="region of interest" description="Disordered" evidence="3">
    <location>
        <begin position="1108"/>
        <end position="1146"/>
    </location>
</feature>
<dbReference type="Proteomes" id="UP000318447">
    <property type="component" value="Unassembled WGS sequence"/>
</dbReference>
<feature type="compositionally biased region" description="Acidic residues" evidence="3">
    <location>
        <begin position="438"/>
        <end position="447"/>
    </location>
</feature>
<dbReference type="GO" id="GO:0005730">
    <property type="term" value="C:nucleolus"/>
    <property type="evidence" value="ECO:0007669"/>
    <property type="project" value="TreeGrafter"/>
</dbReference>
<dbReference type="VEuPathDB" id="TriTrypDB:LdCL_350015800"/>
<sequence>MPPTTSSCSDSAKVPHRIVFESEDSSSSDGERHKCGGDSLAREMKAAAERERRKNLHAESGRARPPRAHPLAPSGASTVKASSTAVPHTAEKTDLFGSDSSSSDAETEDEAKDAIKPATRESSRQTSTAASLTPAYARGKADGAASKTAHVQGLSFRRVQDGEANGKKHLLTGGTEGGDDEESSSSEDVGLHINKAYAARYEEQKRKQELHTLTEKYKGKLGKAAALGFDCDDDEKGEKDSSDDEEFEEDDDALLLTHENNLSFAKALLAVRKATVPLRVSGSAKKGKTAAVASAAHDEDSPLSPADSEPTAETLLPKEELLKQRFFPPAEEQIRVNTDVFERRMAQKRRKAAGKSKFTLADEYKRALEATAGSEDAVVDDSNEAGERDGLRKLRPQNAEEAKLRAAFLRNVEDSTNTFEVVRGATSAYASAPAASDNGEDSADEDEQQRGASEEEKRLLEEAFALSISAAAAKKSGKKQQGASGDGNETDSEAFLRDFFIQELWRPGATRKKSRAHKASTDSGEEAEGSDGDAEGDDSAGSYYNRLAQLAREEEDEAFFNNAEVWEREYQEKKYRHQEAEEEAANGGASAAHVQTFPRPIGEAATGLLRKPDTTRKDARQRRRERAEAARAQQVEELKRLKHLKRKEIEDQRALIASVAGLKAATTARFGGDEKEEAQLAKLKAVWSDKDLDAPFDPAEFDRKMAQLFDSDYYDERNVDEDEIAYFDEELDKESGEDDDGTAEAIRSGEAPALFAANSLEEAQSMMPAVLAAKAKKKGKSTESETDAELMERLQASLKQKEEEYYQLHRDVGATSSGGAGAGVSGGFRYREVPAEDFTLSVEEILALDDRQLNMIAPMNCYAAYLDKDSNERDRRRIERRRQKGFRQVDSDRTSRRYGNVKSTSLLNPEQINDEEGKAIAANLSKRLREEGEDPDAPLEMPNYKRSRGRGRRGAPTESMALTNATTTTATTGRRSASTGSGKGRGSANTLREASTINSSIGPLSPTPVMTATSPSLASATTSATGARKRARESAERGSTIRHSQGGRSPSAPATTGGLARHLLQRPRRSGSFGSDGRRISGTPQLVRDPNMCAELDEEGVFFETTTTRASPAHLQRTPTSQLLSQQQAPPYSALSESRDAAPQEPAVEQALFTPATVARRPQPQPVFGEALRSSPSSTAPAPSAVSPAASSASRPSSHDEAVQAILRANPPTMTRPVQLKPGYTVPSPQTPLWAALDADEDEDHQTARGSGQGLEEPLLSNTQASLFQFGDEEEAKTSGAVRTTTLVGALPHSGHASNTTIATVSALGVHVPTTTHECRRLGTRAAANGSISLPAPGRSLNLLDEDGLHDDERLPVFVGMDGDSQGGDTDGMAFSLTQEANRQERAQDMQAVLPRSRAYRGAAAAQASATTMLHAGKLGSASMSTPSPARQRAARTSLSIAQQRASPYSQLQRDVESNMAAAAAGAASERHTTAPAADVKPAGVLSQKELRRRADMLKWAERTRAFFHFIDARPLHVTASPLKPPPPTSSQPRRGYHSQSGVTDYHRGSIGTVQPRKSRTAAASMSLVRRSHSASAAPAVLSPSVAARRSSSAFEAVISRVKRAAAAAAKTTRSTSAK</sequence>
<reference evidence="6" key="1">
    <citation type="submission" date="2019-02" db="EMBL/GenBank/DDBJ databases">
        <title>FDA dAtabase for Regulatory Grade micrObial Sequences (FDA-ARGOS): Supporting development and validation of Infectious Disease Dx tests.</title>
        <authorList>
            <person name="Duncan R."/>
            <person name="Fisher C."/>
            <person name="Tallon L."/>
            <person name="Sadzewicz L."/>
            <person name="Sengamalay N."/>
            <person name="Ott S."/>
            <person name="Godinez A."/>
            <person name="Nagaraj S."/>
            <person name="Vavikolanu K."/>
            <person name="Nadendla S."/>
            <person name="Aluvathingal J."/>
            <person name="Sichtig H."/>
        </authorList>
    </citation>
    <scope>NUCLEOTIDE SEQUENCE [LARGE SCALE GENOMIC DNA]</scope>
    <source>
        <strain evidence="6">FDAARGOS_361</strain>
    </source>
</reference>